<protein>
    <submittedName>
        <fullName evidence="2">Uncharacterized protein</fullName>
    </submittedName>
</protein>
<keyword evidence="1" id="KW-0812">Transmembrane</keyword>
<keyword evidence="3" id="KW-1185">Reference proteome</keyword>
<dbReference type="RefSeq" id="WP_136734800.1">
    <property type="nucleotide sequence ID" value="NZ_SWDB01000007.1"/>
</dbReference>
<feature type="transmembrane region" description="Helical" evidence="1">
    <location>
        <begin position="133"/>
        <end position="153"/>
    </location>
</feature>
<dbReference type="Proteomes" id="UP000307999">
    <property type="component" value="Unassembled WGS sequence"/>
</dbReference>
<evidence type="ECO:0000313" key="2">
    <source>
        <dbReference type="EMBL" id="TKB46733.1"/>
    </source>
</evidence>
<dbReference type="OrthoDB" id="8398641at2"/>
<feature type="transmembrane region" description="Helical" evidence="1">
    <location>
        <begin position="108"/>
        <end position="127"/>
    </location>
</feature>
<keyword evidence="1" id="KW-1133">Transmembrane helix</keyword>
<sequence length="169" mass="19742">MESDIKSEIVGIFTKYKHSKDIEFVEENFLDFLIANPSDKGAFRNSFKGLRKYNHFIDEVQLKFGICFSIKDRETNFSLENFTLRVIQLMNSKRSSLKSLRNQMKQPFELNVFLIINLIGISIIAVLWGNKVIATVVVFLLIAINLKLAHFYHKEYSYQKRLKSRILNG</sequence>
<reference evidence="2 3" key="1">
    <citation type="submission" date="2019-04" db="EMBL/GenBank/DDBJ databases">
        <title>Thalassotalea guangxiensis sp. nov., isolated from sediment of the coastal wetland.</title>
        <authorList>
            <person name="Zheng S."/>
            <person name="Zhang D."/>
        </authorList>
    </citation>
    <scope>NUCLEOTIDE SEQUENCE [LARGE SCALE GENOMIC DNA]</scope>
    <source>
        <strain evidence="2 3">ZS-4</strain>
    </source>
</reference>
<organism evidence="2 3">
    <name type="scientific">Thalassotalea mangrovi</name>
    <dbReference type="NCBI Taxonomy" id="2572245"/>
    <lineage>
        <taxon>Bacteria</taxon>
        <taxon>Pseudomonadati</taxon>
        <taxon>Pseudomonadota</taxon>
        <taxon>Gammaproteobacteria</taxon>
        <taxon>Alteromonadales</taxon>
        <taxon>Colwelliaceae</taxon>
        <taxon>Thalassotalea</taxon>
    </lineage>
</organism>
<name>A0A4U1B7X4_9GAMM</name>
<dbReference type="AlphaFoldDB" id="A0A4U1B7X4"/>
<evidence type="ECO:0000256" key="1">
    <source>
        <dbReference type="SAM" id="Phobius"/>
    </source>
</evidence>
<keyword evidence="1" id="KW-0472">Membrane</keyword>
<comment type="caution">
    <text evidence="2">The sequence shown here is derived from an EMBL/GenBank/DDBJ whole genome shotgun (WGS) entry which is preliminary data.</text>
</comment>
<proteinExistence type="predicted"/>
<dbReference type="EMBL" id="SWDB01000007">
    <property type="protein sequence ID" value="TKB46733.1"/>
    <property type="molecule type" value="Genomic_DNA"/>
</dbReference>
<gene>
    <name evidence="2" type="ORF">E8M12_04025</name>
</gene>
<accession>A0A4U1B7X4</accession>
<evidence type="ECO:0000313" key="3">
    <source>
        <dbReference type="Proteomes" id="UP000307999"/>
    </source>
</evidence>